<dbReference type="Gene3D" id="3.30.450.400">
    <property type="entry name" value="Colicin M, catalytic domain"/>
    <property type="match status" value="1"/>
</dbReference>
<organism evidence="2 4">
    <name type="scientific">Pseudomonas syringae pv. delphinii</name>
    <dbReference type="NCBI Taxonomy" id="192088"/>
    <lineage>
        <taxon>Bacteria</taxon>
        <taxon>Pseudomonadati</taxon>
        <taxon>Pseudomonadota</taxon>
        <taxon>Gammaproteobacteria</taxon>
        <taxon>Pseudomonadales</taxon>
        <taxon>Pseudomonadaceae</taxon>
        <taxon>Pseudomonas</taxon>
    </lineage>
</organism>
<dbReference type="EMBL" id="RBRA01000082">
    <property type="protein sequence ID" value="RMQ26597.1"/>
    <property type="molecule type" value="Genomic_DNA"/>
</dbReference>
<sequence length="276" mass="29635">MPIELPPTYITPYPEISAGGNGTYRGQDLSSGQSFPRGMQNPVATVLLLQGDLYCSPNCLATFQDQARRDSFGIQSKVALKTFAAADQREAEGRDLRTAYNEIATDIGRSQQINENIIKYPPGNHILSGGLMTPFHALAHGMFGLGAPLTFPIQNVGLNVDIRGIPDVMNVIQSARPVGTSSLDVNFAYDVGKDSNASWLTLGNITLRLVGTIDKNASGAWTFSGEIRAFNDVYDANPSNHRGWLGENLTSLLSAVPFTSYSIEIPGSLPVTVSGN</sequence>
<reference evidence="4 5" key="1">
    <citation type="submission" date="2018-08" db="EMBL/GenBank/DDBJ databases">
        <title>Recombination of ecologically and evolutionarily significant loci maintains genetic cohesion in the Pseudomonas syringae species complex.</title>
        <authorList>
            <person name="Dillon M."/>
            <person name="Thakur S."/>
            <person name="Almeida R.N.D."/>
            <person name="Weir B.S."/>
            <person name="Guttman D.S."/>
        </authorList>
    </citation>
    <scope>NUCLEOTIDE SEQUENCE [LARGE SCALE GENOMIC DNA]</scope>
    <source>
        <strain evidence="3 5">ICMP 13052</strain>
        <strain evidence="2 4">ICMP 4330</strain>
    </source>
</reference>
<comment type="caution">
    <text evidence="2">The sequence shown here is derived from an EMBL/GenBank/DDBJ whole genome shotgun (WGS) entry which is preliminary data.</text>
</comment>
<dbReference type="RefSeq" id="WP_057435745.1">
    <property type="nucleotide sequence ID" value="NZ_LJQH01000140.1"/>
</dbReference>
<dbReference type="AlphaFoldDB" id="A0A0N8RFA0"/>
<dbReference type="FunFam" id="1.10.150.880:FF:000001">
    <property type="entry name" value="Bacteriocin, putative"/>
    <property type="match status" value="1"/>
</dbReference>
<evidence type="ECO:0000313" key="2">
    <source>
        <dbReference type="EMBL" id="RMP06835.1"/>
    </source>
</evidence>
<feature type="region of interest" description="Disordered" evidence="1">
    <location>
        <begin position="12"/>
        <end position="32"/>
    </location>
</feature>
<evidence type="ECO:0000313" key="4">
    <source>
        <dbReference type="Proteomes" id="UP000267908"/>
    </source>
</evidence>
<evidence type="ECO:0000256" key="1">
    <source>
        <dbReference type="SAM" id="MobiDB-lite"/>
    </source>
</evidence>
<protein>
    <submittedName>
        <fullName evidence="2">Putative Bacteriocin</fullName>
    </submittedName>
</protein>
<name>A0A0N8RFA0_9PSED</name>
<dbReference type="Gene3D" id="1.10.150.880">
    <property type="match status" value="1"/>
</dbReference>
<proteinExistence type="predicted"/>
<dbReference type="FunFam" id="3.30.450.400:FF:000001">
    <property type="entry name" value="Putative Bacteriocin"/>
    <property type="match status" value="1"/>
</dbReference>
<evidence type="ECO:0000313" key="3">
    <source>
        <dbReference type="EMBL" id="RMQ26597.1"/>
    </source>
</evidence>
<dbReference type="Proteomes" id="UP000267908">
    <property type="component" value="Unassembled WGS sequence"/>
</dbReference>
<dbReference type="EMBL" id="RBQG01000319">
    <property type="protein sequence ID" value="RMP06835.1"/>
    <property type="molecule type" value="Genomic_DNA"/>
</dbReference>
<accession>A0A0N8RFA0</accession>
<dbReference type="Pfam" id="PF14859">
    <property type="entry name" value="Colicin_M"/>
    <property type="match status" value="1"/>
</dbReference>
<dbReference type="Proteomes" id="UP000269044">
    <property type="component" value="Unassembled WGS sequence"/>
</dbReference>
<dbReference type="GO" id="GO:0042742">
    <property type="term" value="P:defense response to bacterium"/>
    <property type="evidence" value="ECO:0007669"/>
    <property type="project" value="InterPro"/>
</dbReference>
<dbReference type="InterPro" id="IPR028056">
    <property type="entry name" value="Colicin_M"/>
</dbReference>
<gene>
    <name evidence="3" type="ORF">ALQ08_03893</name>
    <name evidence="2" type="ORF">ALQ28_04064</name>
</gene>
<evidence type="ECO:0000313" key="5">
    <source>
        <dbReference type="Proteomes" id="UP000269044"/>
    </source>
</evidence>